<evidence type="ECO:0000313" key="3">
    <source>
        <dbReference type="Proteomes" id="UP000515465"/>
    </source>
</evidence>
<evidence type="ECO:0000256" key="1">
    <source>
        <dbReference type="SAM" id="Phobius"/>
    </source>
</evidence>
<proteinExistence type="predicted"/>
<evidence type="ECO:0000313" key="2">
    <source>
        <dbReference type="EMBL" id="QND59369.1"/>
    </source>
</evidence>
<protein>
    <submittedName>
        <fullName evidence="2">Uncharacterized protein</fullName>
    </submittedName>
</protein>
<name>A0A7G6SXY7_9HYPH</name>
<accession>A0A7G6SXY7</accession>
<sequence length="142" mass="14052">MRTISKLFDSHAEAARVAGELVAVGVPRVQIAIIGPYRDEVTVLRSPSVILGTVGAALACLSAMAVCGVSPIAAGLPATALVCAVCAGGLLGAFITTAATPDERSVADGIVLVTAHVDENATDIVQAVLGGCTPAAFIAEAA</sequence>
<dbReference type="EMBL" id="CP050296">
    <property type="protein sequence ID" value="QND59369.1"/>
    <property type="molecule type" value="Genomic_DNA"/>
</dbReference>
<organism evidence="2 3">
    <name type="scientific">Mesorhizobium huakuii</name>
    <dbReference type="NCBI Taxonomy" id="28104"/>
    <lineage>
        <taxon>Bacteria</taxon>
        <taxon>Pseudomonadati</taxon>
        <taxon>Pseudomonadota</taxon>
        <taxon>Alphaproteobacteria</taxon>
        <taxon>Hyphomicrobiales</taxon>
        <taxon>Phyllobacteriaceae</taxon>
        <taxon>Mesorhizobium</taxon>
    </lineage>
</organism>
<dbReference type="RefSeq" id="WP_183457624.1">
    <property type="nucleotide sequence ID" value="NZ_CP050296.1"/>
</dbReference>
<reference evidence="3" key="1">
    <citation type="journal article" date="2020" name="Mol. Plant Microbe">
        <title>Rhizobial microsymbionts of the narrowly endemic Oxytropis species growing in Kamchatka are characterized by significant genetic diversity and possess a set of genes that are associated with T3SS and T6SS secretion systems and can affect the development of symbiosis.</title>
        <authorList>
            <person name="Safronova V."/>
            <person name="Guro P."/>
            <person name="Sazanova A."/>
            <person name="Kuznetsova I."/>
            <person name="Belimov A."/>
            <person name="Yakubov V."/>
            <person name="Chirak E."/>
            <person name="Afonin A."/>
            <person name="Gogolev Y."/>
            <person name="Andronov E."/>
            <person name="Tikhonovich I."/>
        </authorList>
    </citation>
    <scope>NUCLEOTIDE SEQUENCE [LARGE SCALE GENOMIC DNA]</scope>
    <source>
        <strain evidence="3">583</strain>
    </source>
</reference>
<dbReference type="Proteomes" id="UP000515465">
    <property type="component" value="Chromosome"/>
</dbReference>
<gene>
    <name evidence="2" type="ORF">HB778_24390</name>
</gene>
<keyword evidence="1" id="KW-0472">Membrane</keyword>
<keyword evidence="1" id="KW-0812">Transmembrane</keyword>
<keyword evidence="1" id="KW-1133">Transmembrane helix</keyword>
<feature type="transmembrane region" description="Helical" evidence="1">
    <location>
        <begin position="48"/>
        <end position="66"/>
    </location>
</feature>
<feature type="transmembrane region" description="Helical" evidence="1">
    <location>
        <begin position="72"/>
        <end position="95"/>
    </location>
</feature>
<dbReference type="AlphaFoldDB" id="A0A7G6SXY7"/>